<protein>
    <recommendedName>
        <fullName evidence="1">DUF4371 domain-containing protein</fullName>
    </recommendedName>
</protein>
<accession>A0A8R7RAE7</accession>
<dbReference type="AlphaFoldDB" id="A0A8R7RAE7"/>
<reference evidence="3" key="1">
    <citation type="journal article" date="2013" name="Nature">
        <title>Draft genome of the wheat A-genome progenitor Triticum urartu.</title>
        <authorList>
            <person name="Ling H.Q."/>
            <person name="Zhao S."/>
            <person name="Liu D."/>
            <person name="Wang J."/>
            <person name="Sun H."/>
            <person name="Zhang C."/>
            <person name="Fan H."/>
            <person name="Li D."/>
            <person name="Dong L."/>
            <person name="Tao Y."/>
            <person name="Gao C."/>
            <person name="Wu H."/>
            <person name="Li Y."/>
            <person name="Cui Y."/>
            <person name="Guo X."/>
            <person name="Zheng S."/>
            <person name="Wang B."/>
            <person name="Yu K."/>
            <person name="Liang Q."/>
            <person name="Yang W."/>
            <person name="Lou X."/>
            <person name="Chen J."/>
            <person name="Feng M."/>
            <person name="Jian J."/>
            <person name="Zhang X."/>
            <person name="Luo G."/>
            <person name="Jiang Y."/>
            <person name="Liu J."/>
            <person name="Wang Z."/>
            <person name="Sha Y."/>
            <person name="Zhang B."/>
            <person name="Wu H."/>
            <person name="Tang D."/>
            <person name="Shen Q."/>
            <person name="Xue P."/>
            <person name="Zou S."/>
            <person name="Wang X."/>
            <person name="Liu X."/>
            <person name="Wang F."/>
            <person name="Yang Y."/>
            <person name="An X."/>
            <person name="Dong Z."/>
            <person name="Zhang K."/>
            <person name="Zhang X."/>
            <person name="Luo M.C."/>
            <person name="Dvorak J."/>
            <person name="Tong Y."/>
            <person name="Wang J."/>
            <person name="Yang H."/>
            <person name="Li Z."/>
            <person name="Wang D."/>
            <person name="Zhang A."/>
            <person name="Wang J."/>
        </authorList>
    </citation>
    <scope>NUCLEOTIDE SEQUENCE</scope>
    <source>
        <strain evidence="3">cv. G1812</strain>
    </source>
</reference>
<keyword evidence="3" id="KW-1185">Reference proteome</keyword>
<dbReference type="Pfam" id="PF14291">
    <property type="entry name" value="DUF4371"/>
    <property type="match status" value="1"/>
</dbReference>
<evidence type="ECO:0000313" key="3">
    <source>
        <dbReference type="Proteomes" id="UP000015106"/>
    </source>
</evidence>
<dbReference type="Proteomes" id="UP000015106">
    <property type="component" value="Unassembled WGS sequence"/>
</dbReference>
<organism evidence="2 3">
    <name type="scientific">Triticum urartu</name>
    <name type="common">Red wild einkorn</name>
    <name type="synonym">Crithodium urartu</name>
    <dbReference type="NCBI Taxonomy" id="4572"/>
    <lineage>
        <taxon>Eukaryota</taxon>
        <taxon>Viridiplantae</taxon>
        <taxon>Streptophyta</taxon>
        <taxon>Embryophyta</taxon>
        <taxon>Tracheophyta</taxon>
        <taxon>Spermatophyta</taxon>
        <taxon>Magnoliopsida</taxon>
        <taxon>Liliopsida</taxon>
        <taxon>Poales</taxon>
        <taxon>Poaceae</taxon>
        <taxon>BOP clade</taxon>
        <taxon>Pooideae</taxon>
        <taxon>Triticodae</taxon>
        <taxon>Triticeae</taxon>
        <taxon>Triticinae</taxon>
        <taxon>Triticum</taxon>
    </lineage>
</organism>
<dbReference type="PANTHER" id="PTHR11697">
    <property type="entry name" value="GENERAL TRANSCRIPTION FACTOR 2-RELATED ZINC FINGER PROTEIN"/>
    <property type="match status" value="1"/>
</dbReference>
<evidence type="ECO:0000313" key="2">
    <source>
        <dbReference type="EnsemblPlants" id="TuG1812S0000504500.01.T01"/>
    </source>
</evidence>
<name>A0A8R7RAE7_TRIUA</name>
<proteinExistence type="predicted"/>
<reference evidence="2" key="2">
    <citation type="submission" date="2022-06" db="UniProtKB">
        <authorList>
            <consortium name="EnsemblPlants"/>
        </authorList>
    </citation>
    <scope>IDENTIFICATION</scope>
</reference>
<evidence type="ECO:0000259" key="1">
    <source>
        <dbReference type="Pfam" id="PF14291"/>
    </source>
</evidence>
<sequence length="487" mass="55692">MAVVCRFPDKEGLLQERFFDLIHVKNTKALTLKEELSALLSNNGFDVQNLRGQGYDGASNMKSEFNGLQALFLKDCLYAYYVHCYAHRLQLALVAVARDVVPISKFFQKLLYIINIVDSSSKRHDAQVVEIARLLAIDQIETSKGGNQIKALKRPGDTRWGSRLGSISSLMDMFNAVSSTLQTIASDASDGTHRADADTAYNYLIDFEFVFGLCMMREILEISEELGKALQKKRQGIVNAIHLLSSTKALLVKLRSDNGWDDFFTTIVEFCMDHGIEIPDMDEPYWGHARRQADNFTKEHYFRAEIFRATLNSQLNELNLKFNEKVMGLLSVSVTLIPKNRFACFNAKDICKMVEKFYLADFTHQELIALERQLNHFASDASNNEDLKKPTTLIALCRCLFVTGRYRIYNMVDRLIRFLITLPVSTTSVECAFSSLKIIKTRLHNTMEDEYLANSLLIQVERELATKFNFEDIIADFKDRKKRRANL</sequence>
<dbReference type="PANTHER" id="PTHR11697:SF230">
    <property type="entry name" value="ZINC FINGER, MYM DOMAIN CONTAINING 1"/>
    <property type="match status" value="1"/>
</dbReference>
<dbReference type="SUPFAM" id="SSF53098">
    <property type="entry name" value="Ribonuclease H-like"/>
    <property type="match status" value="1"/>
</dbReference>
<dbReference type="InterPro" id="IPR012337">
    <property type="entry name" value="RNaseH-like_sf"/>
</dbReference>
<dbReference type="InterPro" id="IPR025398">
    <property type="entry name" value="DUF4371"/>
</dbReference>
<dbReference type="EnsemblPlants" id="TuG1812S0000504500.01.T01">
    <property type="protein sequence ID" value="TuG1812S0000504500.01.T01"/>
    <property type="gene ID" value="TuG1812S0000504500.01"/>
</dbReference>
<dbReference type="Gramene" id="TuG1812S0000504500.01.T01">
    <property type="protein sequence ID" value="TuG1812S0000504500.01.T01"/>
    <property type="gene ID" value="TuG1812S0000504500.01"/>
</dbReference>
<dbReference type="InterPro" id="IPR055298">
    <property type="entry name" value="AtLOH3-like"/>
</dbReference>
<feature type="domain" description="DUF4371" evidence="1">
    <location>
        <begin position="1"/>
        <end position="67"/>
    </location>
</feature>